<dbReference type="Proteomes" id="UP000018566">
    <property type="component" value="Chromosome"/>
</dbReference>
<gene>
    <name evidence="1" type="ORF">YBT1518_06920</name>
</gene>
<reference evidence="1 2" key="1">
    <citation type="submission" date="2013-05" db="EMBL/GenBank/DDBJ databases">
        <title>Complete genome sequence of Bacillus thuringiensis YBT-1518, a typical strain with high toxicity to nematode.</title>
        <authorList>
            <person name="Wang P."/>
            <person name="Zhang C."/>
            <person name="Guo M."/>
            <person name="Guo S."/>
            <person name="Zhu Y."/>
            <person name="Zheng J."/>
            <person name="Zhu L."/>
            <person name="Ruan L."/>
            <person name="Peng D."/>
            <person name="Sun M."/>
        </authorList>
    </citation>
    <scope>NUCLEOTIDE SEQUENCE [LARGE SCALE GENOMIC DNA]</scope>
    <source>
        <strain evidence="1 2">YBT-1518</strain>
    </source>
</reference>
<dbReference type="EMBL" id="CP005935">
    <property type="protein sequence ID" value="AHA70584.1"/>
    <property type="molecule type" value="Genomic_DNA"/>
</dbReference>
<accession>A0A9W3PES7</accession>
<evidence type="ECO:0000313" key="1">
    <source>
        <dbReference type="EMBL" id="AHA70584.1"/>
    </source>
</evidence>
<name>A0A9W3PES7_BACTU</name>
<dbReference type="KEGG" id="bthu:YBT1518_06920"/>
<protein>
    <submittedName>
        <fullName evidence="1">Uncharacterized protein</fullName>
    </submittedName>
</protein>
<sequence length="41" mass="4802">MSRSGSGLFIWNETRKGMILFLLMKNKVDNALAFCFMRNIF</sequence>
<evidence type="ECO:0000313" key="2">
    <source>
        <dbReference type="Proteomes" id="UP000018566"/>
    </source>
</evidence>
<organism evidence="1 2">
    <name type="scientific">Bacillus thuringiensis YBT-1518</name>
    <dbReference type="NCBI Taxonomy" id="529122"/>
    <lineage>
        <taxon>Bacteria</taxon>
        <taxon>Bacillati</taxon>
        <taxon>Bacillota</taxon>
        <taxon>Bacilli</taxon>
        <taxon>Bacillales</taxon>
        <taxon>Bacillaceae</taxon>
        <taxon>Bacillus</taxon>
        <taxon>Bacillus cereus group</taxon>
    </lineage>
</organism>
<dbReference type="AlphaFoldDB" id="A0A9W3PES7"/>
<proteinExistence type="predicted"/>